<dbReference type="PANTHER" id="PTHR24198:SF165">
    <property type="entry name" value="ANKYRIN REPEAT-CONTAINING PROTEIN-RELATED"/>
    <property type="match status" value="1"/>
</dbReference>
<feature type="region of interest" description="Disordered" evidence="4">
    <location>
        <begin position="440"/>
        <end position="529"/>
    </location>
</feature>
<name>A0A7X0LLT6_9ACTN</name>
<dbReference type="SUPFAM" id="SSF48371">
    <property type="entry name" value="ARM repeat"/>
    <property type="match status" value="1"/>
</dbReference>
<dbReference type="Gene3D" id="1.25.40.20">
    <property type="entry name" value="Ankyrin repeat-containing domain"/>
    <property type="match status" value="1"/>
</dbReference>
<dbReference type="Pfam" id="PF00023">
    <property type="entry name" value="Ank"/>
    <property type="match status" value="1"/>
</dbReference>
<keyword evidence="2 3" id="KW-0040">ANK repeat</keyword>
<protein>
    <submittedName>
        <fullName evidence="5">HEAT repeat protein</fullName>
    </submittedName>
</protein>
<proteinExistence type="predicted"/>
<reference evidence="5 6" key="1">
    <citation type="submission" date="2020-08" db="EMBL/GenBank/DDBJ databases">
        <title>Genomic Encyclopedia of Type Strains, Phase IV (KMG-IV): sequencing the most valuable type-strain genomes for metagenomic binning, comparative biology and taxonomic classification.</title>
        <authorList>
            <person name="Goeker M."/>
        </authorList>
    </citation>
    <scope>NUCLEOTIDE SEQUENCE [LARGE SCALE GENOMIC DNA]</scope>
    <source>
        <strain evidence="5 6">DSM 40141</strain>
    </source>
</reference>
<dbReference type="Pfam" id="PF13646">
    <property type="entry name" value="HEAT_2"/>
    <property type="match status" value="1"/>
</dbReference>
<dbReference type="InterPro" id="IPR011989">
    <property type="entry name" value="ARM-like"/>
</dbReference>
<dbReference type="EMBL" id="JACHEM010000001">
    <property type="protein sequence ID" value="MBB6433663.1"/>
    <property type="molecule type" value="Genomic_DNA"/>
</dbReference>
<organism evidence="5 6">
    <name type="scientific">Streptomyces candidus</name>
    <dbReference type="NCBI Taxonomy" id="67283"/>
    <lineage>
        <taxon>Bacteria</taxon>
        <taxon>Bacillati</taxon>
        <taxon>Actinomycetota</taxon>
        <taxon>Actinomycetes</taxon>
        <taxon>Kitasatosporales</taxon>
        <taxon>Streptomycetaceae</taxon>
        <taxon>Streptomyces</taxon>
    </lineage>
</organism>
<dbReference type="Gene3D" id="1.25.10.10">
    <property type="entry name" value="Leucine-rich Repeat Variant"/>
    <property type="match status" value="1"/>
</dbReference>
<dbReference type="InterPro" id="IPR036770">
    <property type="entry name" value="Ankyrin_rpt-contain_sf"/>
</dbReference>
<feature type="compositionally biased region" description="Basic and acidic residues" evidence="4">
    <location>
        <begin position="440"/>
        <end position="457"/>
    </location>
</feature>
<dbReference type="Pfam" id="PF12796">
    <property type="entry name" value="Ank_2"/>
    <property type="match status" value="1"/>
</dbReference>
<evidence type="ECO:0000256" key="3">
    <source>
        <dbReference type="PROSITE-ProRule" id="PRU00023"/>
    </source>
</evidence>
<feature type="compositionally biased region" description="Low complexity" evidence="4">
    <location>
        <begin position="510"/>
        <end position="527"/>
    </location>
</feature>
<dbReference type="RefSeq" id="WP_185025587.1">
    <property type="nucleotide sequence ID" value="NZ_BNBN01000001.1"/>
</dbReference>
<feature type="repeat" description="ANK" evidence="3">
    <location>
        <begin position="40"/>
        <end position="72"/>
    </location>
</feature>
<dbReference type="Proteomes" id="UP000540423">
    <property type="component" value="Unassembled WGS sequence"/>
</dbReference>
<feature type="compositionally biased region" description="Low complexity" evidence="4">
    <location>
        <begin position="458"/>
        <end position="474"/>
    </location>
</feature>
<dbReference type="SMART" id="SM00248">
    <property type="entry name" value="ANK"/>
    <property type="match status" value="4"/>
</dbReference>
<feature type="repeat" description="ANK" evidence="3">
    <location>
        <begin position="79"/>
        <end position="111"/>
    </location>
</feature>
<keyword evidence="6" id="KW-1185">Reference proteome</keyword>
<dbReference type="PROSITE" id="PS50088">
    <property type="entry name" value="ANK_REPEAT"/>
    <property type="match status" value="3"/>
</dbReference>
<dbReference type="PANTHER" id="PTHR24198">
    <property type="entry name" value="ANKYRIN REPEAT AND PROTEIN KINASE DOMAIN-CONTAINING PROTEIN"/>
    <property type="match status" value="1"/>
</dbReference>
<keyword evidence="1" id="KW-0677">Repeat</keyword>
<comment type="caution">
    <text evidence="5">The sequence shown here is derived from an EMBL/GenBank/DDBJ whole genome shotgun (WGS) entry which is preliminary data.</text>
</comment>
<dbReference type="InterPro" id="IPR002110">
    <property type="entry name" value="Ankyrin_rpt"/>
</dbReference>
<evidence type="ECO:0000256" key="2">
    <source>
        <dbReference type="ARBA" id="ARBA00023043"/>
    </source>
</evidence>
<feature type="repeat" description="ANK" evidence="3">
    <location>
        <begin position="112"/>
        <end position="144"/>
    </location>
</feature>
<dbReference type="InterPro" id="IPR016024">
    <property type="entry name" value="ARM-type_fold"/>
</dbReference>
<dbReference type="PROSITE" id="PS50297">
    <property type="entry name" value="ANK_REP_REGION"/>
    <property type="match status" value="3"/>
</dbReference>
<dbReference type="AlphaFoldDB" id="A0A7X0LLT6"/>
<feature type="compositionally biased region" description="Basic and acidic residues" evidence="4">
    <location>
        <begin position="475"/>
        <end position="485"/>
    </location>
</feature>
<gene>
    <name evidence="5" type="ORF">HNQ79_000101</name>
</gene>
<evidence type="ECO:0000313" key="5">
    <source>
        <dbReference type="EMBL" id="MBB6433663.1"/>
    </source>
</evidence>
<accession>A0A7X0LLT6</accession>
<evidence type="ECO:0000313" key="6">
    <source>
        <dbReference type="Proteomes" id="UP000540423"/>
    </source>
</evidence>
<dbReference type="SUPFAM" id="SSF48403">
    <property type="entry name" value="Ankyrin repeat"/>
    <property type="match status" value="1"/>
</dbReference>
<sequence length="591" mass="60910">MDDKPTAGLRDLFEAVHGDEDDAVVRLLRAGAPAEATDEDGTTALYAAAVNNRAGAVRLLLAAGADPDRPSGSGGDPRDGDLPLCAAAVGGHTEVVRALLAAGARPDLREAYGFTALIWAAGRGHAETARALLEHGADPDLPGPSGEPPLVLAARRGSPATVRVLLRYRAAARRAALEEARQWLECDVEHMLRLGLTHTYGALDGDEFAARRVVEEGGTTVVVELLRDGLPVAAAEQQTGHAAVVTRLECVLGVETPAGELAGRAVRSGSPVSNDWREAVAVLWQRADEATLRAAEEWCAESSTALHQTFAADVLARAAPGARAVPLLRELASRSGPAHLTRAAVRALGRHADPSALPDVVRHAAHQDGEVRRRVAEALGCLVPRAGDSTAAPAPAAAALLDLTRDDDLAVRREAVVALARTADATQQVCDVLAEQVGAEAEKGTATEGEEAGRPADRAAAGPAEAEAAAPTGHAEAKAPREADGHGQPAGPGRLDGAAATVSGCGGVASGPRRGPRSSTTTPLSPTDPAYAEAARGLAVRQDPRAVGALLRVLADGAPEGPGRAVAVEAVGFVRDAALRRRLEWTSPRLR</sequence>
<evidence type="ECO:0000256" key="4">
    <source>
        <dbReference type="SAM" id="MobiDB-lite"/>
    </source>
</evidence>
<evidence type="ECO:0000256" key="1">
    <source>
        <dbReference type="ARBA" id="ARBA00022737"/>
    </source>
</evidence>